<protein>
    <submittedName>
        <fullName evidence="2">Uncharacterized protein</fullName>
    </submittedName>
</protein>
<dbReference type="OrthoDB" id="338622at2759"/>
<feature type="chain" id="PRO_5013095577" evidence="1">
    <location>
        <begin position="25"/>
        <end position="211"/>
    </location>
</feature>
<organism evidence="2">
    <name type="scientific">Amphimedon queenslandica</name>
    <name type="common">Sponge</name>
    <dbReference type="NCBI Taxonomy" id="400682"/>
    <lineage>
        <taxon>Eukaryota</taxon>
        <taxon>Metazoa</taxon>
        <taxon>Porifera</taxon>
        <taxon>Demospongiae</taxon>
        <taxon>Heteroscleromorpha</taxon>
        <taxon>Haplosclerida</taxon>
        <taxon>Niphatidae</taxon>
        <taxon>Amphimedon</taxon>
    </lineage>
</organism>
<dbReference type="EnsemblMetazoa" id="Aqu2.1.08371_001">
    <property type="protein sequence ID" value="Aqu2.1.08371_001"/>
    <property type="gene ID" value="Aqu2.1.08371"/>
</dbReference>
<name>A0A1X7T205_AMPQE</name>
<proteinExistence type="predicted"/>
<accession>A0A1X7T205</accession>
<reference evidence="2" key="1">
    <citation type="submission" date="2017-05" db="UniProtKB">
        <authorList>
            <consortium name="EnsemblMetazoa"/>
        </authorList>
    </citation>
    <scope>IDENTIFICATION</scope>
</reference>
<evidence type="ECO:0000256" key="1">
    <source>
        <dbReference type="SAM" id="SignalP"/>
    </source>
</evidence>
<evidence type="ECO:0000313" key="2">
    <source>
        <dbReference type="EnsemblMetazoa" id="Aqu2.1.08371_001"/>
    </source>
</evidence>
<dbReference type="InParanoid" id="A0A1X7T205"/>
<sequence length="211" mass="23646">MRCDVMSSLQLYLLLLGEATDGETRPVGRGTATHNREVTDGDTRAVRRGTATREATDGDTRAVRRETATRNNAEIAVTVDGTLKVFQSILIDLIADFLLALVVHRDSWQIYDAIVIHPCEPGVTEWINVYNLKRDRPVPDLCWTGQGHHSLVYLDLCILMGLMDIYRASCSDEPVPDLCWTGQGHHSLVYQDLCILKSFIDIYSKVQVLTT</sequence>
<keyword evidence="1" id="KW-0732">Signal</keyword>
<feature type="signal peptide" evidence="1">
    <location>
        <begin position="1"/>
        <end position="24"/>
    </location>
</feature>
<dbReference type="AlphaFoldDB" id="A0A1X7T205"/>